<feature type="transmembrane region" description="Helical" evidence="2">
    <location>
        <begin position="12"/>
        <end position="35"/>
    </location>
</feature>
<name>A0ABQ2S8X3_9DEIO</name>
<proteinExistence type="predicted"/>
<keyword evidence="2" id="KW-0472">Membrane</keyword>
<feature type="compositionally biased region" description="Low complexity" evidence="1">
    <location>
        <begin position="92"/>
        <end position="109"/>
    </location>
</feature>
<accession>A0ABQ2S8X3</accession>
<keyword evidence="2" id="KW-1133">Transmembrane helix</keyword>
<dbReference type="EMBL" id="BMQN01000018">
    <property type="protein sequence ID" value="GGS07103.1"/>
    <property type="molecule type" value="Genomic_DNA"/>
</dbReference>
<organism evidence="3 4">
    <name type="scientific">Deinococcus sedimenti</name>
    <dbReference type="NCBI Taxonomy" id="1867090"/>
    <lineage>
        <taxon>Bacteria</taxon>
        <taxon>Thermotogati</taxon>
        <taxon>Deinococcota</taxon>
        <taxon>Deinococci</taxon>
        <taxon>Deinococcales</taxon>
        <taxon>Deinococcaceae</taxon>
        <taxon>Deinococcus</taxon>
    </lineage>
</organism>
<keyword evidence="4" id="KW-1185">Reference proteome</keyword>
<protein>
    <submittedName>
        <fullName evidence="3">Uncharacterized protein</fullName>
    </submittedName>
</protein>
<reference evidence="4" key="1">
    <citation type="journal article" date="2019" name="Int. J. Syst. Evol. Microbiol.">
        <title>The Global Catalogue of Microorganisms (GCM) 10K type strain sequencing project: providing services to taxonomists for standard genome sequencing and annotation.</title>
        <authorList>
            <consortium name="The Broad Institute Genomics Platform"/>
            <consortium name="The Broad Institute Genome Sequencing Center for Infectious Disease"/>
            <person name="Wu L."/>
            <person name="Ma J."/>
        </authorList>
    </citation>
    <scope>NUCLEOTIDE SEQUENCE [LARGE SCALE GENOMIC DNA]</scope>
    <source>
        <strain evidence="4">JCM 31405</strain>
    </source>
</reference>
<evidence type="ECO:0000313" key="4">
    <source>
        <dbReference type="Proteomes" id="UP000644548"/>
    </source>
</evidence>
<keyword evidence="2" id="KW-0812">Transmembrane</keyword>
<feature type="transmembrane region" description="Helical" evidence="2">
    <location>
        <begin position="117"/>
        <end position="140"/>
    </location>
</feature>
<feature type="region of interest" description="Disordered" evidence="1">
    <location>
        <begin position="83"/>
        <end position="109"/>
    </location>
</feature>
<gene>
    <name evidence="3" type="ORF">GCM10008960_36880</name>
</gene>
<feature type="transmembrane region" description="Helical" evidence="2">
    <location>
        <begin position="55"/>
        <end position="77"/>
    </location>
</feature>
<dbReference type="Proteomes" id="UP000644548">
    <property type="component" value="Unassembled WGS sequence"/>
</dbReference>
<evidence type="ECO:0000256" key="1">
    <source>
        <dbReference type="SAM" id="MobiDB-lite"/>
    </source>
</evidence>
<sequence>MRVHPGGCLLTVLALLALPVLTIAWFAVLFFGGFNDNGDPGAAASISRLLDTIKILGNVALALAALGAVWAVGFPLWRNRAGKGPTPPVPGTAPSGSGAAGPPQRARPSGMPIQKAALVFGGLLIAGVTLPVGCFKVMAFTTELNTRATQRAQEASAGRVLERLKVALTQDGVLQVMPCPTEDEPTNLYMLHATCFASDQGGQAVGEAYARALTRLKVSALERQVTIQAHEGWSTNYIDDPEGRDPYFNAVQIRMEYLSRDAEQSRTDSAAWWGRQSFRTFLAVEPLL</sequence>
<comment type="caution">
    <text evidence="3">The sequence shown here is derived from an EMBL/GenBank/DDBJ whole genome shotgun (WGS) entry which is preliminary data.</text>
</comment>
<evidence type="ECO:0000256" key="2">
    <source>
        <dbReference type="SAM" id="Phobius"/>
    </source>
</evidence>
<dbReference type="RefSeq" id="WP_189074635.1">
    <property type="nucleotide sequence ID" value="NZ_BMQN01000018.1"/>
</dbReference>
<evidence type="ECO:0000313" key="3">
    <source>
        <dbReference type="EMBL" id="GGS07103.1"/>
    </source>
</evidence>